<organism evidence="3 4">
    <name type="scientific">Potamilus streckersoni</name>
    <dbReference type="NCBI Taxonomy" id="2493646"/>
    <lineage>
        <taxon>Eukaryota</taxon>
        <taxon>Metazoa</taxon>
        <taxon>Spiralia</taxon>
        <taxon>Lophotrochozoa</taxon>
        <taxon>Mollusca</taxon>
        <taxon>Bivalvia</taxon>
        <taxon>Autobranchia</taxon>
        <taxon>Heteroconchia</taxon>
        <taxon>Palaeoheterodonta</taxon>
        <taxon>Unionida</taxon>
        <taxon>Unionoidea</taxon>
        <taxon>Unionidae</taxon>
        <taxon>Ambleminae</taxon>
        <taxon>Lampsilini</taxon>
        <taxon>Potamilus</taxon>
    </lineage>
</organism>
<dbReference type="AlphaFoldDB" id="A0AAE0W0C2"/>
<protein>
    <submittedName>
        <fullName evidence="3">Uncharacterized protein</fullName>
    </submittedName>
</protein>
<feature type="region of interest" description="Disordered" evidence="1">
    <location>
        <begin position="1"/>
        <end position="25"/>
    </location>
</feature>
<gene>
    <name evidence="3" type="ORF">CHS0354_026855</name>
</gene>
<evidence type="ECO:0000256" key="2">
    <source>
        <dbReference type="SAM" id="Phobius"/>
    </source>
</evidence>
<keyword evidence="2" id="KW-1133">Transmembrane helix</keyword>
<feature type="transmembrane region" description="Helical" evidence="2">
    <location>
        <begin position="51"/>
        <end position="73"/>
    </location>
</feature>
<evidence type="ECO:0000313" key="3">
    <source>
        <dbReference type="EMBL" id="KAK3595650.1"/>
    </source>
</evidence>
<name>A0AAE0W0C2_9BIVA</name>
<sequence length="119" mass="13520">MDANANKATLLNMNQPTDETNEPNQETCLITVPDVGDTKIKERKRRCRMEILALYIVCLAACVSTITIVGYFISQIEIGCSSGTIKLLEKKKRRSRRSRKDVPVYLRCRSTRGRQDRGV</sequence>
<keyword evidence="4" id="KW-1185">Reference proteome</keyword>
<evidence type="ECO:0000313" key="4">
    <source>
        <dbReference type="Proteomes" id="UP001195483"/>
    </source>
</evidence>
<reference evidence="3" key="3">
    <citation type="submission" date="2023-05" db="EMBL/GenBank/DDBJ databases">
        <authorList>
            <person name="Smith C.H."/>
        </authorList>
    </citation>
    <scope>NUCLEOTIDE SEQUENCE</scope>
    <source>
        <strain evidence="3">CHS0354</strain>
        <tissue evidence="3">Mantle</tissue>
    </source>
</reference>
<keyword evidence="2" id="KW-0812">Transmembrane</keyword>
<dbReference type="Proteomes" id="UP001195483">
    <property type="component" value="Unassembled WGS sequence"/>
</dbReference>
<dbReference type="EMBL" id="JAEAOA010001600">
    <property type="protein sequence ID" value="KAK3595650.1"/>
    <property type="molecule type" value="Genomic_DNA"/>
</dbReference>
<evidence type="ECO:0000256" key="1">
    <source>
        <dbReference type="SAM" id="MobiDB-lite"/>
    </source>
</evidence>
<reference evidence="3" key="2">
    <citation type="journal article" date="2021" name="Genome Biol. Evol.">
        <title>Developing a high-quality reference genome for a parasitic bivalve with doubly uniparental inheritance (Bivalvia: Unionida).</title>
        <authorList>
            <person name="Smith C.H."/>
        </authorList>
    </citation>
    <scope>NUCLEOTIDE SEQUENCE</scope>
    <source>
        <strain evidence="3">CHS0354</strain>
        <tissue evidence="3">Mantle</tissue>
    </source>
</reference>
<keyword evidence="2" id="KW-0472">Membrane</keyword>
<comment type="caution">
    <text evidence="3">The sequence shown here is derived from an EMBL/GenBank/DDBJ whole genome shotgun (WGS) entry which is preliminary data.</text>
</comment>
<accession>A0AAE0W0C2</accession>
<proteinExistence type="predicted"/>
<reference evidence="3" key="1">
    <citation type="journal article" date="2021" name="Genome Biol. Evol.">
        <title>A High-Quality Reference Genome for a Parasitic Bivalve with Doubly Uniparental Inheritance (Bivalvia: Unionida).</title>
        <authorList>
            <person name="Smith C.H."/>
        </authorList>
    </citation>
    <scope>NUCLEOTIDE SEQUENCE</scope>
    <source>
        <strain evidence="3">CHS0354</strain>
    </source>
</reference>